<dbReference type="Gene3D" id="3.30.200.20">
    <property type="entry name" value="Phosphorylase Kinase, domain 1"/>
    <property type="match status" value="1"/>
</dbReference>
<dbReference type="SMART" id="SM00220">
    <property type="entry name" value="S_TKc"/>
    <property type="match status" value="1"/>
</dbReference>
<keyword evidence="18" id="KW-0472">Membrane</keyword>
<dbReference type="InterPro" id="IPR008271">
    <property type="entry name" value="Ser/Thr_kinase_AS"/>
</dbReference>
<dbReference type="AlphaFoldDB" id="A0A8C8E0H7"/>
<keyword evidence="11" id="KW-0808">Transferase</keyword>
<evidence type="ECO:0000256" key="3">
    <source>
        <dbReference type="ARBA" id="ARBA00004370"/>
    </source>
</evidence>
<keyword evidence="17 23" id="KW-0175">Coiled coil</keyword>
<dbReference type="GO" id="GO:0032154">
    <property type="term" value="C:cleavage furrow"/>
    <property type="evidence" value="ECO:0007669"/>
    <property type="project" value="UniProtKB-SubCell"/>
</dbReference>
<evidence type="ECO:0000256" key="9">
    <source>
        <dbReference type="ARBA" id="ARBA00022527"/>
    </source>
</evidence>
<proteinExistence type="inferred from homology"/>
<dbReference type="InterPro" id="IPR000961">
    <property type="entry name" value="AGC-kinase_C"/>
</dbReference>
<dbReference type="Gene3D" id="1.10.510.10">
    <property type="entry name" value="Transferase(Phosphotransferase) domain 1"/>
    <property type="match status" value="1"/>
</dbReference>
<dbReference type="InterPro" id="IPR037313">
    <property type="entry name" value="PKN_HR1_1"/>
</dbReference>
<dbReference type="InterPro" id="IPR017892">
    <property type="entry name" value="Pkinase_C"/>
</dbReference>
<dbReference type="Pfam" id="PF02185">
    <property type="entry name" value="HR1"/>
    <property type="match status" value="3"/>
</dbReference>
<dbReference type="InterPro" id="IPR035892">
    <property type="entry name" value="C2_domain_sf"/>
</dbReference>
<keyword evidence="9" id="KW-0723">Serine/threonine-protein kinase</keyword>
<dbReference type="SMART" id="SM00742">
    <property type="entry name" value="Hr1"/>
    <property type="match status" value="3"/>
</dbReference>
<dbReference type="GO" id="GO:0005524">
    <property type="term" value="F:ATP binding"/>
    <property type="evidence" value="ECO:0007669"/>
    <property type="project" value="UniProtKB-UniRule"/>
</dbReference>
<keyword evidence="15 24" id="KW-0067">ATP-binding</keyword>
<evidence type="ECO:0000256" key="1">
    <source>
        <dbReference type="ARBA" id="ARBA00004123"/>
    </source>
</evidence>
<dbReference type="InterPro" id="IPR017441">
    <property type="entry name" value="Protein_kinase_ATP_BS"/>
</dbReference>
<dbReference type="GO" id="GO:0030496">
    <property type="term" value="C:midbody"/>
    <property type="evidence" value="ECO:0007669"/>
    <property type="project" value="UniProtKB-SubCell"/>
</dbReference>
<dbReference type="SUPFAM" id="SSF56112">
    <property type="entry name" value="Protein kinase-like (PK-like)"/>
    <property type="match status" value="1"/>
</dbReference>
<dbReference type="GeneTree" id="ENSGT00940000164790"/>
<dbReference type="Pfam" id="PF00069">
    <property type="entry name" value="Pkinase"/>
    <property type="match status" value="1"/>
</dbReference>
<dbReference type="PANTHER" id="PTHR24351">
    <property type="entry name" value="RIBOSOMAL PROTEIN S6 KINASE"/>
    <property type="match status" value="1"/>
</dbReference>
<dbReference type="PROSITE" id="PS51860">
    <property type="entry name" value="REM_1"/>
    <property type="match status" value="3"/>
</dbReference>
<dbReference type="InterPro" id="IPR000719">
    <property type="entry name" value="Prot_kinase_dom"/>
</dbReference>
<dbReference type="FunFam" id="3.30.200.20:FF:000058">
    <property type="entry name" value="Putative serine/threonine-protein kinase N2"/>
    <property type="match status" value="1"/>
</dbReference>
<name>A0A8C8E0H7_9TELE</name>
<comment type="subcellular location">
    <subcellularLocation>
        <location evidence="5">Cleavage furrow</location>
    </subcellularLocation>
    <subcellularLocation>
        <location evidence="4">Cytoplasm</location>
    </subcellularLocation>
    <subcellularLocation>
        <location evidence="3">Membrane</location>
    </subcellularLocation>
    <subcellularLocation>
        <location evidence="2">Midbody</location>
    </subcellularLocation>
    <subcellularLocation>
        <location evidence="1">Nucleus</location>
    </subcellularLocation>
</comment>
<accession>A0A8C8E0H7</accession>
<dbReference type="InterPro" id="IPR011072">
    <property type="entry name" value="HR1_rho-bd"/>
</dbReference>
<evidence type="ECO:0000256" key="16">
    <source>
        <dbReference type="ARBA" id="ARBA00023015"/>
    </source>
</evidence>
<evidence type="ECO:0000256" key="23">
    <source>
        <dbReference type="PROSITE-ProRule" id="PRU01207"/>
    </source>
</evidence>
<evidence type="ECO:0000256" key="13">
    <source>
        <dbReference type="ARBA" id="ARBA00022741"/>
    </source>
</evidence>
<dbReference type="Gene3D" id="1.10.287.160">
    <property type="entry name" value="HR1 repeat"/>
    <property type="match status" value="3"/>
</dbReference>
<keyword evidence="12" id="KW-0677">Repeat</keyword>
<dbReference type="PROSITE" id="PS50011">
    <property type="entry name" value="PROTEIN_KINASE_DOM"/>
    <property type="match status" value="1"/>
</dbReference>
<dbReference type="InterPro" id="IPR036274">
    <property type="entry name" value="HR1_rpt_sf"/>
</dbReference>
<dbReference type="CDD" id="cd11622">
    <property type="entry name" value="HR1_PKN_1"/>
    <property type="match status" value="1"/>
</dbReference>
<reference evidence="29" key="2">
    <citation type="submission" date="2025-09" db="UniProtKB">
        <authorList>
            <consortium name="Ensembl"/>
        </authorList>
    </citation>
    <scope>IDENTIFICATION</scope>
</reference>
<keyword evidence="13 24" id="KW-0547">Nucleotide-binding</keyword>
<dbReference type="GO" id="GO:0031267">
    <property type="term" value="F:small GTPase binding"/>
    <property type="evidence" value="ECO:0007669"/>
    <property type="project" value="InterPro"/>
</dbReference>
<evidence type="ECO:0000256" key="25">
    <source>
        <dbReference type="SAM" id="Coils"/>
    </source>
</evidence>
<evidence type="ECO:0000259" key="28">
    <source>
        <dbReference type="PROSITE" id="PS51860"/>
    </source>
</evidence>
<evidence type="ECO:0000256" key="21">
    <source>
        <dbReference type="ARBA" id="ARBA00047272"/>
    </source>
</evidence>
<reference evidence="29" key="1">
    <citation type="submission" date="2025-08" db="UniProtKB">
        <authorList>
            <consortium name="Ensembl"/>
        </authorList>
    </citation>
    <scope>IDENTIFICATION</scope>
</reference>
<keyword evidence="20" id="KW-0539">Nucleus</keyword>
<dbReference type="SUPFAM" id="SSF49562">
    <property type="entry name" value="C2 domain (Calcium/lipid-binding domain, CaLB)"/>
    <property type="match status" value="1"/>
</dbReference>
<dbReference type="GO" id="GO:0005737">
    <property type="term" value="C:cytoplasm"/>
    <property type="evidence" value="ECO:0007669"/>
    <property type="project" value="UniProtKB-SubCell"/>
</dbReference>
<feature type="domain" description="AGC-kinase C-terminal" evidence="27">
    <location>
        <begin position="805"/>
        <end position="871"/>
    </location>
</feature>
<feature type="domain" description="Protein kinase" evidence="26">
    <location>
        <begin position="547"/>
        <end position="804"/>
    </location>
</feature>
<evidence type="ECO:0000256" key="4">
    <source>
        <dbReference type="ARBA" id="ARBA00004496"/>
    </source>
</evidence>
<evidence type="ECO:0000313" key="29">
    <source>
        <dbReference type="Ensembl" id="ENSOSIP00000044011.1"/>
    </source>
</evidence>
<dbReference type="GO" id="GO:0005634">
    <property type="term" value="C:nucleus"/>
    <property type="evidence" value="ECO:0007669"/>
    <property type="project" value="UniProtKB-SubCell"/>
</dbReference>
<evidence type="ECO:0000313" key="30">
    <source>
        <dbReference type="Proteomes" id="UP000694383"/>
    </source>
</evidence>
<keyword evidence="16" id="KW-0805">Transcription regulation</keyword>
<evidence type="ECO:0000259" key="27">
    <source>
        <dbReference type="PROSITE" id="PS51285"/>
    </source>
</evidence>
<dbReference type="PROSITE" id="PS00108">
    <property type="entry name" value="PROTEIN_KINASE_ST"/>
    <property type="match status" value="1"/>
</dbReference>
<evidence type="ECO:0000259" key="26">
    <source>
        <dbReference type="PROSITE" id="PS50011"/>
    </source>
</evidence>
<feature type="domain" description="REM-1" evidence="28">
    <location>
        <begin position="202"/>
        <end position="282"/>
    </location>
</feature>
<evidence type="ECO:0000256" key="18">
    <source>
        <dbReference type="ARBA" id="ARBA00023136"/>
    </source>
</evidence>
<comment type="catalytic activity">
    <reaction evidence="22">
        <text>L-seryl-[protein] + ATP = O-phospho-L-seryl-[protein] + ADP + H(+)</text>
        <dbReference type="Rhea" id="RHEA:17989"/>
        <dbReference type="Rhea" id="RHEA-COMP:9863"/>
        <dbReference type="Rhea" id="RHEA-COMP:11604"/>
        <dbReference type="ChEBI" id="CHEBI:15378"/>
        <dbReference type="ChEBI" id="CHEBI:29999"/>
        <dbReference type="ChEBI" id="CHEBI:30616"/>
        <dbReference type="ChEBI" id="CHEBI:83421"/>
        <dbReference type="ChEBI" id="CHEBI:456216"/>
        <dbReference type="EC" id="2.7.11.13"/>
    </reaction>
</comment>
<evidence type="ECO:0000256" key="7">
    <source>
        <dbReference type="ARBA" id="ARBA00012429"/>
    </source>
</evidence>
<keyword evidence="14" id="KW-0418">Kinase</keyword>
<sequence>PESRRRSSSSNPWSLLPTECLEEWDILDPEVQQRLEDARTSIKQEIQRELKIKEAAERLKRAVTSRRNAADVEGQLKVSSRKLEKLHLKLQELNARSMTAEKESATGNLHLETALSCQWDEATSPLANRIKTLKKQLTMETKVKQGAENMIQIYSNGSFKDRKMLSAAQQMLQDSRTKIELLRMQIVKVSQARDGDSEGTPGHPEKEIIDPLELRVAELMHHMKIESAVAEGAKNVVKHTMNGRMVMDRRILAEAQERMQESSQKVDLLRLSLERRINELPQDHPTQAAIKEVLSSGFRHSCSTPDKQPGAPTSSSSFTFFKPASLTGRIEVCLMGCQDLVESVPGRSHVTSALTSSRNLSDEKSFRLRGSGRSNGKTNKTEVSAVLKVDNRVVGRTHWRQQGKDAWGQSFGTELERSREIEIAVYWKDWRGLSGVKFLRLEDFLDNRRHGMCLQLEPQGILFIEVTFINPVIERRSKLQRQRRIFPKEKGKNFMRAAQMNMNFATWGRLMMSVLPPCNSLDPMSPPLAAPSPTAVQKDAGLQMEDFQCLSVLGRGHFGKVLLAEYKKSGKLYAIKALKKGEIVTRDEIDSLMCEKRIFEAINKAQHPFLVNLHGCFQTADHVCFVMAYSSGGDLMKHIHNHIFNRNQTLFYSSCVLLGLEFLHQNKIVYRDLKLDNLLMDAEGFVKIADFGLCKEGMGHGDRTSTFCGTPEFLAPEVLIDNSYTRSVDWWELGVLIYEMLLGECPFPGDDEEEIFDSIVNEEVRCPASLSKEAQSLIQFGKDPTLRLGAGEEDASEIKRHPFFEVMNWDALLAKKLKPPFQPVIRAPQDVSNFDEEFTQLKPELTLPRTPCPLTSEQQELFADFDFSVMS</sequence>
<evidence type="ECO:0000256" key="17">
    <source>
        <dbReference type="ARBA" id="ARBA00023054"/>
    </source>
</evidence>
<protein>
    <recommendedName>
        <fullName evidence="7">protein kinase C</fullName>
        <ecNumber evidence="7">2.7.11.13</ecNumber>
    </recommendedName>
</protein>
<evidence type="ECO:0000256" key="6">
    <source>
        <dbReference type="ARBA" id="ARBA00005490"/>
    </source>
</evidence>
<organism evidence="29 30">
    <name type="scientific">Oryzias sinensis</name>
    <name type="common">Chinese medaka</name>
    <dbReference type="NCBI Taxonomy" id="183150"/>
    <lineage>
        <taxon>Eukaryota</taxon>
        <taxon>Metazoa</taxon>
        <taxon>Chordata</taxon>
        <taxon>Craniata</taxon>
        <taxon>Vertebrata</taxon>
        <taxon>Euteleostomi</taxon>
        <taxon>Actinopterygii</taxon>
        <taxon>Neopterygii</taxon>
        <taxon>Teleostei</taxon>
        <taxon>Neoteleostei</taxon>
        <taxon>Acanthomorphata</taxon>
        <taxon>Ovalentaria</taxon>
        <taxon>Atherinomorphae</taxon>
        <taxon>Beloniformes</taxon>
        <taxon>Adrianichthyidae</taxon>
        <taxon>Oryziinae</taxon>
        <taxon>Oryzias</taxon>
    </lineage>
</organism>
<dbReference type="Pfam" id="PF00433">
    <property type="entry name" value="Pkinase_C"/>
    <property type="match status" value="1"/>
</dbReference>
<evidence type="ECO:0000256" key="22">
    <source>
        <dbReference type="ARBA" id="ARBA00047470"/>
    </source>
</evidence>
<evidence type="ECO:0000256" key="20">
    <source>
        <dbReference type="ARBA" id="ARBA00023242"/>
    </source>
</evidence>
<evidence type="ECO:0000256" key="5">
    <source>
        <dbReference type="ARBA" id="ARBA00004626"/>
    </source>
</evidence>
<evidence type="ECO:0000256" key="24">
    <source>
        <dbReference type="PROSITE-ProRule" id="PRU10141"/>
    </source>
</evidence>
<evidence type="ECO:0000256" key="11">
    <source>
        <dbReference type="ARBA" id="ARBA00022679"/>
    </source>
</evidence>
<dbReference type="PROSITE" id="PS51285">
    <property type="entry name" value="AGC_KINASE_CTER"/>
    <property type="match status" value="1"/>
</dbReference>
<evidence type="ECO:0000256" key="14">
    <source>
        <dbReference type="ARBA" id="ARBA00022777"/>
    </source>
</evidence>
<evidence type="ECO:0000256" key="10">
    <source>
        <dbReference type="ARBA" id="ARBA00022553"/>
    </source>
</evidence>
<feature type="domain" description="REM-1" evidence="28">
    <location>
        <begin position="114"/>
        <end position="195"/>
    </location>
</feature>
<dbReference type="Proteomes" id="UP000694383">
    <property type="component" value="Unplaced"/>
</dbReference>
<comment type="catalytic activity">
    <reaction evidence="21">
        <text>L-threonyl-[protein] + ATP = O-phospho-L-threonyl-[protein] + ADP + H(+)</text>
        <dbReference type="Rhea" id="RHEA:46608"/>
        <dbReference type="Rhea" id="RHEA-COMP:11060"/>
        <dbReference type="Rhea" id="RHEA-COMP:11605"/>
        <dbReference type="ChEBI" id="CHEBI:15378"/>
        <dbReference type="ChEBI" id="CHEBI:30013"/>
        <dbReference type="ChEBI" id="CHEBI:30616"/>
        <dbReference type="ChEBI" id="CHEBI:61977"/>
        <dbReference type="ChEBI" id="CHEBI:456216"/>
        <dbReference type="EC" id="2.7.11.13"/>
    </reaction>
</comment>
<dbReference type="CDD" id="cd05589">
    <property type="entry name" value="STKc_PKN"/>
    <property type="match status" value="1"/>
</dbReference>
<dbReference type="SMART" id="SM00133">
    <property type="entry name" value="S_TK_X"/>
    <property type="match status" value="1"/>
</dbReference>
<keyword evidence="10" id="KW-0597">Phosphoprotein</keyword>
<evidence type="ECO:0000256" key="8">
    <source>
        <dbReference type="ARBA" id="ARBA00022490"/>
    </source>
</evidence>
<keyword evidence="8" id="KW-0963">Cytoplasm</keyword>
<dbReference type="FunFam" id="1.10.510.10:FF:000038">
    <property type="entry name" value="serine/threonine-protein kinase N2 isoform X1"/>
    <property type="match status" value="1"/>
</dbReference>
<dbReference type="FunFam" id="1.10.287.160:FF:000003">
    <property type="entry name" value="Putative serine/threonine-protein kinase N2"/>
    <property type="match status" value="1"/>
</dbReference>
<dbReference type="GO" id="GO:0004697">
    <property type="term" value="F:diacylglycerol-dependent serine/threonine kinase activity"/>
    <property type="evidence" value="ECO:0007669"/>
    <property type="project" value="UniProtKB-EC"/>
</dbReference>
<dbReference type="FunFam" id="1.10.287.160:FF:000001">
    <property type="entry name" value="Putative serine/threonine-protein kinase N2"/>
    <property type="match status" value="1"/>
</dbReference>
<evidence type="ECO:0000256" key="12">
    <source>
        <dbReference type="ARBA" id="ARBA00022737"/>
    </source>
</evidence>
<feature type="binding site" evidence="24">
    <location>
        <position position="576"/>
    </location>
    <ligand>
        <name>ATP</name>
        <dbReference type="ChEBI" id="CHEBI:30616"/>
    </ligand>
</feature>
<comment type="similarity">
    <text evidence="6">Belongs to the protein kinase superfamily. AGC Ser/Thr protein kinase family. PKC subfamily.</text>
</comment>
<keyword evidence="30" id="KW-1185">Reference proteome</keyword>
<feature type="domain" description="REM-1" evidence="28">
    <location>
        <begin position="25"/>
        <end position="99"/>
    </location>
</feature>
<feature type="coiled-coil region" evidence="25">
    <location>
        <begin position="76"/>
        <end position="103"/>
    </location>
</feature>
<keyword evidence="19" id="KW-0804">Transcription</keyword>
<dbReference type="FunFam" id="1.10.287.160:FF:000002">
    <property type="entry name" value="Putative serine/threonine-protein kinase N2"/>
    <property type="match status" value="1"/>
</dbReference>
<dbReference type="InterPro" id="IPR011009">
    <property type="entry name" value="Kinase-like_dom_sf"/>
</dbReference>
<evidence type="ECO:0000256" key="19">
    <source>
        <dbReference type="ARBA" id="ARBA00023163"/>
    </source>
</evidence>
<evidence type="ECO:0000256" key="15">
    <source>
        <dbReference type="ARBA" id="ARBA00022840"/>
    </source>
</evidence>
<dbReference type="SUPFAM" id="SSF46585">
    <property type="entry name" value="HR1 repeat"/>
    <property type="match status" value="3"/>
</dbReference>
<evidence type="ECO:0000256" key="2">
    <source>
        <dbReference type="ARBA" id="ARBA00004214"/>
    </source>
</evidence>
<dbReference type="PROSITE" id="PS00107">
    <property type="entry name" value="PROTEIN_KINASE_ATP"/>
    <property type="match status" value="1"/>
</dbReference>
<dbReference type="Ensembl" id="ENSOSIT00000046311.1">
    <property type="protein sequence ID" value="ENSOSIP00000044011.1"/>
    <property type="gene ID" value="ENSOSIG00000017902.1"/>
</dbReference>
<dbReference type="EC" id="2.7.11.13" evidence="7"/>
<dbReference type="GO" id="GO:0007165">
    <property type="term" value="P:signal transduction"/>
    <property type="evidence" value="ECO:0007669"/>
    <property type="project" value="InterPro"/>
</dbReference>